<dbReference type="SUPFAM" id="SSF51735">
    <property type="entry name" value="NAD(P)-binding Rossmann-fold domains"/>
    <property type="match status" value="1"/>
</dbReference>
<feature type="domain" description="3-beta hydroxysteroid dehydrogenase/isomerase" evidence="1">
    <location>
        <begin position="19"/>
        <end position="94"/>
    </location>
</feature>
<gene>
    <name evidence="2" type="ORF">PoB_005014600</name>
</gene>
<dbReference type="Proteomes" id="UP000735302">
    <property type="component" value="Unassembled WGS sequence"/>
</dbReference>
<accession>A0AAV4BX11</accession>
<reference evidence="2 3" key="1">
    <citation type="journal article" date="2021" name="Elife">
        <title>Chloroplast acquisition without the gene transfer in kleptoplastic sea slugs, Plakobranchus ocellatus.</title>
        <authorList>
            <person name="Maeda T."/>
            <person name="Takahashi S."/>
            <person name="Yoshida T."/>
            <person name="Shimamura S."/>
            <person name="Takaki Y."/>
            <person name="Nagai Y."/>
            <person name="Toyoda A."/>
            <person name="Suzuki Y."/>
            <person name="Arimoto A."/>
            <person name="Ishii H."/>
            <person name="Satoh N."/>
            <person name="Nishiyama T."/>
            <person name="Hasebe M."/>
            <person name="Maruyama T."/>
            <person name="Minagawa J."/>
            <person name="Obokata J."/>
            <person name="Shigenobu S."/>
        </authorList>
    </citation>
    <scope>NUCLEOTIDE SEQUENCE [LARGE SCALE GENOMIC DNA]</scope>
</reference>
<dbReference type="Gene3D" id="3.40.50.720">
    <property type="entry name" value="NAD(P)-binding Rossmann-like Domain"/>
    <property type="match status" value="1"/>
</dbReference>
<dbReference type="Pfam" id="PF01073">
    <property type="entry name" value="3Beta_HSD"/>
    <property type="match status" value="1"/>
</dbReference>
<protein>
    <submittedName>
        <fullName evidence="2">Short-chain dehydrogenase/reductase family 42e member 1-like</fullName>
    </submittedName>
</protein>
<dbReference type="InterPro" id="IPR002225">
    <property type="entry name" value="3Beta_OHSteriod_DH/Estase"/>
</dbReference>
<proteinExistence type="predicted"/>
<evidence type="ECO:0000313" key="2">
    <source>
        <dbReference type="EMBL" id="GFO23641.1"/>
    </source>
</evidence>
<dbReference type="AlphaFoldDB" id="A0AAV4BX11"/>
<name>A0AAV4BX11_9GAST</name>
<sequence length="171" mass="18974">MVVTRSESKATKQQKEIHVVTGGGGFPGFTLGKRLAQSGHHVKLLDISEPVWELEDGMEFIKGSVVDKAVLAEVIAGASVVYHMASYGMSGKSQVFGPQPGQGDGGKFEFFLDIKAIRASLLLETRRFNRMVYSHCCWRQEDSTEWYTLTAAGDRIIERDILHNATRVRTV</sequence>
<dbReference type="GO" id="GO:0016616">
    <property type="term" value="F:oxidoreductase activity, acting on the CH-OH group of donors, NAD or NADP as acceptor"/>
    <property type="evidence" value="ECO:0007669"/>
    <property type="project" value="InterPro"/>
</dbReference>
<dbReference type="GO" id="GO:0006694">
    <property type="term" value="P:steroid biosynthetic process"/>
    <property type="evidence" value="ECO:0007669"/>
    <property type="project" value="InterPro"/>
</dbReference>
<dbReference type="EMBL" id="BLXT01005511">
    <property type="protein sequence ID" value="GFO23641.1"/>
    <property type="molecule type" value="Genomic_DNA"/>
</dbReference>
<evidence type="ECO:0000259" key="1">
    <source>
        <dbReference type="Pfam" id="PF01073"/>
    </source>
</evidence>
<organism evidence="2 3">
    <name type="scientific">Plakobranchus ocellatus</name>
    <dbReference type="NCBI Taxonomy" id="259542"/>
    <lineage>
        <taxon>Eukaryota</taxon>
        <taxon>Metazoa</taxon>
        <taxon>Spiralia</taxon>
        <taxon>Lophotrochozoa</taxon>
        <taxon>Mollusca</taxon>
        <taxon>Gastropoda</taxon>
        <taxon>Heterobranchia</taxon>
        <taxon>Euthyneura</taxon>
        <taxon>Panpulmonata</taxon>
        <taxon>Sacoglossa</taxon>
        <taxon>Placobranchoidea</taxon>
        <taxon>Plakobranchidae</taxon>
        <taxon>Plakobranchus</taxon>
    </lineage>
</organism>
<evidence type="ECO:0000313" key="3">
    <source>
        <dbReference type="Proteomes" id="UP000735302"/>
    </source>
</evidence>
<comment type="caution">
    <text evidence="2">The sequence shown here is derived from an EMBL/GenBank/DDBJ whole genome shotgun (WGS) entry which is preliminary data.</text>
</comment>
<dbReference type="InterPro" id="IPR036291">
    <property type="entry name" value="NAD(P)-bd_dom_sf"/>
</dbReference>
<keyword evidence="3" id="KW-1185">Reference proteome</keyword>